<gene>
    <name evidence="1" type="ORF">SAMN04489725_10354</name>
</gene>
<organism evidence="1 2">
    <name type="scientific">Alicyclobacillus hesperidum</name>
    <dbReference type="NCBI Taxonomy" id="89784"/>
    <lineage>
        <taxon>Bacteria</taxon>
        <taxon>Bacillati</taxon>
        <taxon>Bacillota</taxon>
        <taxon>Bacilli</taxon>
        <taxon>Bacillales</taxon>
        <taxon>Alicyclobacillaceae</taxon>
        <taxon>Alicyclobacillus</taxon>
    </lineage>
</organism>
<proteinExistence type="predicted"/>
<keyword evidence="2" id="KW-1185">Reference proteome</keyword>
<evidence type="ECO:0000313" key="2">
    <source>
        <dbReference type="Proteomes" id="UP000182589"/>
    </source>
</evidence>
<dbReference type="STRING" id="89784.SAMN04489725_10354"/>
<dbReference type="EMBL" id="FNOJ01000003">
    <property type="protein sequence ID" value="SDW20413.1"/>
    <property type="molecule type" value="Genomic_DNA"/>
</dbReference>
<reference evidence="2" key="1">
    <citation type="submission" date="2016-10" db="EMBL/GenBank/DDBJ databases">
        <authorList>
            <person name="Varghese N."/>
        </authorList>
    </citation>
    <scope>NUCLEOTIDE SEQUENCE [LARGE SCALE GENOMIC DNA]</scope>
    <source>
        <strain evidence="2">DSM 12489</strain>
    </source>
</reference>
<name>A0A1H2RLN5_9BACL</name>
<accession>A0A1H2RLN5</accession>
<evidence type="ECO:0000313" key="1">
    <source>
        <dbReference type="EMBL" id="SDW20413.1"/>
    </source>
</evidence>
<dbReference type="Proteomes" id="UP000182589">
    <property type="component" value="Unassembled WGS sequence"/>
</dbReference>
<dbReference type="AlphaFoldDB" id="A0A1H2RLN5"/>
<protein>
    <submittedName>
        <fullName evidence="1">Uncharacterized protein</fullName>
    </submittedName>
</protein>
<sequence>MCISAMRIISLTVTPSHLNEYRIYVKSSSDNSTIIGC</sequence>